<sequence length="152" mass="17264">MSCKSLLILQIVTFVLLSCFFETGVSIKCFTCRSDSDPKCADPFNNSTIQIIDCQRESEISPTVRPNMCRKTRQKVNGVWQYYRGCAYANEHSREGDGKCLWKTDTDNVSVETCTCGDKYGCNSASEHHYNTFLRYGGLFTTFIITTSFLRP</sequence>
<protein>
    <recommendedName>
        <fullName evidence="12">Protein sleepless</fullName>
    </recommendedName>
</protein>
<keyword evidence="5" id="KW-1133">Transmembrane helix</keyword>
<dbReference type="GO" id="GO:0032222">
    <property type="term" value="P:regulation of synaptic transmission, cholinergic"/>
    <property type="evidence" value="ECO:0007669"/>
    <property type="project" value="InterPro"/>
</dbReference>
<gene>
    <name evidence="10" type="primary">100120607</name>
</gene>
<dbReference type="EnsemblMetazoa" id="XM_003424118">
    <property type="protein sequence ID" value="XP_003424166"/>
    <property type="gene ID" value="LOC100120607"/>
</dbReference>
<dbReference type="GO" id="GO:0098552">
    <property type="term" value="C:side of membrane"/>
    <property type="evidence" value="ECO:0007669"/>
    <property type="project" value="UniProtKB-KW"/>
</dbReference>
<evidence type="ECO:0000313" key="11">
    <source>
        <dbReference type="Proteomes" id="UP000002358"/>
    </source>
</evidence>
<dbReference type="Pfam" id="PF17064">
    <property type="entry name" value="QVR"/>
    <property type="match status" value="1"/>
</dbReference>
<organism evidence="10 11">
    <name type="scientific">Nasonia vitripennis</name>
    <name type="common">Parasitic wasp</name>
    <dbReference type="NCBI Taxonomy" id="7425"/>
    <lineage>
        <taxon>Eukaryota</taxon>
        <taxon>Metazoa</taxon>
        <taxon>Ecdysozoa</taxon>
        <taxon>Arthropoda</taxon>
        <taxon>Hexapoda</taxon>
        <taxon>Insecta</taxon>
        <taxon>Pterygota</taxon>
        <taxon>Neoptera</taxon>
        <taxon>Endopterygota</taxon>
        <taxon>Hymenoptera</taxon>
        <taxon>Apocrita</taxon>
        <taxon>Proctotrupomorpha</taxon>
        <taxon>Chalcidoidea</taxon>
        <taxon>Pteromalidae</taxon>
        <taxon>Pteromalinae</taxon>
        <taxon>Nasonia</taxon>
    </lineage>
</organism>
<evidence type="ECO:0000256" key="4">
    <source>
        <dbReference type="ARBA" id="ARBA00022729"/>
    </source>
</evidence>
<keyword evidence="8" id="KW-0449">Lipoprotein</keyword>
<keyword evidence="6" id="KW-0472">Membrane</keyword>
<keyword evidence="2" id="KW-0336">GPI-anchor</keyword>
<reference evidence="10" key="1">
    <citation type="submission" date="2021-01" db="UniProtKB">
        <authorList>
            <consortium name="EnsemblMetazoa"/>
        </authorList>
    </citation>
    <scope>IDENTIFICATION</scope>
</reference>
<proteinExistence type="predicted"/>
<accession>A0A7M7GCA6</accession>
<evidence type="ECO:0000256" key="3">
    <source>
        <dbReference type="ARBA" id="ARBA00022692"/>
    </source>
</evidence>
<evidence type="ECO:0000256" key="2">
    <source>
        <dbReference type="ARBA" id="ARBA00022622"/>
    </source>
</evidence>
<evidence type="ECO:0000256" key="8">
    <source>
        <dbReference type="ARBA" id="ARBA00023288"/>
    </source>
</evidence>
<dbReference type="PANTHER" id="PTHR33562:SF2">
    <property type="entry name" value="PROTEIN QUIVER"/>
    <property type="match status" value="1"/>
</dbReference>
<dbReference type="Proteomes" id="UP000002358">
    <property type="component" value="Chromosome 2"/>
</dbReference>
<name>A0A7M7GCA6_NASVI</name>
<evidence type="ECO:0000256" key="7">
    <source>
        <dbReference type="ARBA" id="ARBA00023180"/>
    </source>
</evidence>
<dbReference type="PANTHER" id="PTHR33562">
    <property type="entry name" value="ATILLA, ISOFORM B-RELATED-RELATED"/>
    <property type="match status" value="1"/>
</dbReference>
<dbReference type="OrthoDB" id="6110560at2759"/>
<evidence type="ECO:0000313" key="10">
    <source>
        <dbReference type="EnsemblMetazoa" id="XP_003424166"/>
    </source>
</evidence>
<evidence type="ECO:0008006" key="12">
    <source>
        <dbReference type="Google" id="ProtNLM"/>
    </source>
</evidence>
<dbReference type="AlphaFoldDB" id="A0A7M7GCA6"/>
<keyword evidence="11" id="KW-1185">Reference proteome</keyword>
<evidence type="ECO:0000256" key="9">
    <source>
        <dbReference type="SAM" id="SignalP"/>
    </source>
</evidence>
<dbReference type="InterPro" id="IPR031424">
    <property type="entry name" value="QVR-like"/>
</dbReference>
<keyword evidence="3" id="KW-0812">Transmembrane</keyword>
<comment type="subcellular location">
    <subcellularLocation>
        <location evidence="1">Membrane</location>
        <topology evidence="1">Lipid-anchor</topology>
        <topology evidence="1">GPI-anchor</topology>
    </subcellularLocation>
</comment>
<evidence type="ECO:0000256" key="6">
    <source>
        <dbReference type="ARBA" id="ARBA00023136"/>
    </source>
</evidence>
<dbReference type="PROSITE" id="PS51257">
    <property type="entry name" value="PROKAR_LIPOPROTEIN"/>
    <property type="match status" value="1"/>
</dbReference>
<feature type="signal peptide" evidence="9">
    <location>
        <begin position="1"/>
        <end position="26"/>
    </location>
</feature>
<evidence type="ECO:0000256" key="1">
    <source>
        <dbReference type="ARBA" id="ARBA00004589"/>
    </source>
</evidence>
<dbReference type="InterPro" id="IPR050975">
    <property type="entry name" value="Sleep_regulator"/>
</dbReference>
<keyword evidence="7" id="KW-0325">Glycoprotein</keyword>
<evidence type="ECO:0000256" key="5">
    <source>
        <dbReference type="ARBA" id="ARBA00022989"/>
    </source>
</evidence>
<keyword evidence="4 9" id="KW-0732">Signal</keyword>
<dbReference type="GO" id="GO:0030431">
    <property type="term" value="P:sleep"/>
    <property type="evidence" value="ECO:0007669"/>
    <property type="project" value="InterPro"/>
</dbReference>
<feature type="chain" id="PRO_5029648583" description="Protein sleepless" evidence="9">
    <location>
        <begin position="27"/>
        <end position="152"/>
    </location>
</feature>